<name>A0A370KI87_9HYPH</name>
<proteinExistence type="predicted"/>
<reference evidence="1 2" key="1">
    <citation type="submission" date="2017-03" db="EMBL/GenBank/DDBJ databases">
        <title>Genome analysis of Rhizobial strains effectives or ineffectives for nitrogen fixation isolated from bean seeds.</title>
        <authorList>
            <person name="Peralta H."/>
            <person name="Aguilar-Vera A."/>
            <person name="Mora Y."/>
            <person name="Vargas-Lagunas C."/>
            <person name="Girard L."/>
            <person name="Mora J."/>
        </authorList>
    </citation>
    <scope>NUCLEOTIDE SEQUENCE [LARGE SCALE GENOMIC DNA]</scope>
    <source>
        <strain evidence="1 2">CCGM3</strain>
    </source>
</reference>
<sequence length="64" mass="7217">MGEDEPPIGEFPPSDELVDELPDEVDEDDWLRFLLLLLLRLPSNPGGSFVVLQNVPLKRAINVF</sequence>
<organism evidence="1 2">
    <name type="scientific">Rhizobium grahamii</name>
    <dbReference type="NCBI Taxonomy" id="1120045"/>
    <lineage>
        <taxon>Bacteria</taxon>
        <taxon>Pseudomonadati</taxon>
        <taxon>Pseudomonadota</taxon>
        <taxon>Alphaproteobacteria</taxon>
        <taxon>Hyphomicrobiales</taxon>
        <taxon>Rhizobiaceae</taxon>
        <taxon>Rhizobium/Agrobacterium group</taxon>
        <taxon>Rhizobium</taxon>
    </lineage>
</organism>
<gene>
    <name evidence="1" type="ORF">B5K06_24395</name>
</gene>
<evidence type="ECO:0000313" key="2">
    <source>
        <dbReference type="Proteomes" id="UP000254939"/>
    </source>
</evidence>
<dbReference type="AlphaFoldDB" id="A0A370KI87"/>
<evidence type="ECO:0000313" key="1">
    <source>
        <dbReference type="EMBL" id="RDJ05606.1"/>
    </source>
</evidence>
<dbReference type="EMBL" id="NAAC01000031">
    <property type="protein sequence ID" value="RDJ05606.1"/>
    <property type="molecule type" value="Genomic_DNA"/>
</dbReference>
<protein>
    <submittedName>
        <fullName evidence="1">Uncharacterized protein</fullName>
    </submittedName>
</protein>
<comment type="caution">
    <text evidence="1">The sequence shown here is derived from an EMBL/GenBank/DDBJ whole genome shotgun (WGS) entry which is preliminary data.</text>
</comment>
<dbReference type="Proteomes" id="UP000254939">
    <property type="component" value="Unassembled WGS sequence"/>
</dbReference>
<accession>A0A370KI87</accession>